<comment type="caution">
    <text evidence="2">The sequence shown here is derived from an EMBL/GenBank/DDBJ whole genome shotgun (WGS) entry which is preliminary data.</text>
</comment>
<dbReference type="InterPro" id="IPR000477">
    <property type="entry name" value="RT_dom"/>
</dbReference>
<name>A0AAN4ZG88_9BILA</name>
<sequence length="125" mass="14506">REKLYFLIDTLFKNAGSEYLVVHGNYVRYDRNNASTTGIIDFILKNSFAYYGGQLYQQHKGIPQGNNASPQIADLTLAIMEYQYIRNNIKVGHTLAFSLNRTFRYIDDLFHISEKRSEFKNNGKV</sequence>
<keyword evidence="3" id="KW-1185">Reference proteome</keyword>
<evidence type="ECO:0000313" key="3">
    <source>
        <dbReference type="Proteomes" id="UP001328107"/>
    </source>
</evidence>
<dbReference type="PANTHER" id="PTHR21301:SF10">
    <property type="entry name" value="REVERSE TRANSCRIPTASE DOMAIN-CONTAINING PROTEIN"/>
    <property type="match status" value="1"/>
</dbReference>
<dbReference type="EMBL" id="BTRK01000003">
    <property type="protein sequence ID" value="GMR40582.1"/>
    <property type="molecule type" value="Genomic_DNA"/>
</dbReference>
<reference evidence="3" key="1">
    <citation type="submission" date="2022-10" db="EMBL/GenBank/DDBJ databases">
        <title>Genome assembly of Pristionchus species.</title>
        <authorList>
            <person name="Yoshida K."/>
            <person name="Sommer R.J."/>
        </authorList>
    </citation>
    <scope>NUCLEOTIDE SEQUENCE [LARGE SCALE GENOMIC DNA]</scope>
    <source>
        <strain evidence="3">RS5460</strain>
    </source>
</reference>
<protein>
    <recommendedName>
        <fullName evidence="1">Reverse transcriptase domain-containing protein</fullName>
    </recommendedName>
</protein>
<feature type="non-terminal residue" evidence="2">
    <location>
        <position position="1"/>
    </location>
</feature>
<dbReference type="Proteomes" id="UP001328107">
    <property type="component" value="Unassembled WGS sequence"/>
</dbReference>
<evidence type="ECO:0000259" key="1">
    <source>
        <dbReference type="PROSITE" id="PS50878"/>
    </source>
</evidence>
<proteinExistence type="predicted"/>
<dbReference type="PANTHER" id="PTHR21301">
    <property type="entry name" value="REVERSE TRANSCRIPTASE"/>
    <property type="match status" value="1"/>
</dbReference>
<gene>
    <name evidence="2" type="ORF">PMAYCL1PPCAC_10777</name>
</gene>
<evidence type="ECO:0000313" key="2">
    <source>
        <dbReference type="EMBL" id="GMR40582.1"/>
    </source>
</evidence>
<feature type="domain" description="Reverse transcriptase" evidence="1">
    <location>
        <begin position="1"/>
        <end position="125"/>
    </location>
</feature>
<accession>A0AAN4ZG88</accession>
<organism evidence="2 3">
    <name type="scientific">Pristionchus mayeri</name>
    <dbReference type="NCBI Taxonomy" id="1317129"/>
    <lineage>
        <taxon>Eukaryota</taxon>
        <taxon>Metazoa</taxon>
        <taxon>Ecdysozoa</taxon>
        <taxon>Nematoda</taxon>
        <taxon>Chromadorea</taxon>
        <taxon>Rhabditida</taxon>
        <taxon>Rhabditina</taxon>
        <taxon>Diplogasteromorpha</taxon>
        <taxon>Diplogasteroidea</taxon>
        <taxon>Neodiplogasteridae</taxon>
        <taxon>Pristionchus</taxon>
    </lineage>
</organism>
<dbReference type="PROSITE" id="PS50878">
    <property type="entry name" value="RT_POL"/>
    <property type="match status" value="1"/>
</dbReference>
<dbReference type="AlphaFoldDB" id="A0AAN4ZG88"/>